<dbReference type="PANTHER" id="PTHR30255:SF2">
    <property type="entry name" value="SINGLE-STRANDED-DNA-SPECIFIC EXONUCLEASE RECJ"/>
    <property type="match status" value="1"/>
</dbReference>
<proteinExistence type="predicted"/>
<dbReference type="Gene3D" id="3.90.1640.30">
    <property type="match status" value="1"/>
</dbReference>
<evidence type="ECO:0000313" key="1">
    <source>
        <dbReference type="EMBL" id="GAH47843.1"/>
    </source>
</evidence>
<name>X1HRC7_9ZZZZ</name>
<dbReference type="PANTHER" id="PTHR30255">
    <property type="entry name" value="SINGLE-STRANDED-DNA-SPECIFIC EXONUCLEASE RECJ"/>
    <property type="match status" value="1"/>
</dbReference>
<dbReference type="InterPro" id="IPR038763">
    <property type="entry name" value="DHH_sf"/>
</dbReference>
<protein>
    <recommendedName>
        <fullName evidence="2">DDH domain-containing protein</fullName>
    </recommendedName>
</protein>
<reference evidence="1" key="1">
    <citation type="journal article" date="2014" name="Front. Microbiol.">
        <title>High frequency of phylogenetically diverse reductive dehalogenase-homologous genes in deep subseafloor sedimentary metagenomes.</title>
        <authorList>
            <person name="Kawai M."/>
            <person name="Futagami T."/>
            <person name="Toyoda A."/>
            <person name="Takaki Y."/>
            <person name="Nishi S."/>
            <person name="Hori S."/>
            <person name="Arai W."/>
            <person name="Tsubouchi T."/>
            <person name="Morono Y."/>
            <person name="Uchiyama I."/>
            <person name="Ito T."/>
            <person name="Fujiyama A."/>
            <person name="Inagaki F."/>
            <person name="Takami H."/>
        </authorList>
    </citation>
    <scope>NUCLEOTIDE SEQUENCE</scope>
    <source>
        <strain evidence="1">Expedition CK06-06</strain>
    </source>
</reference>
<dbReference type="InterPro" id="IPR051673">
    <property type="entry name" value="SSDNA_exonuclease_RecJ"/>
</dbReference>
<comment type="caution">
    <text evidence="1">The sequence shown here is derived from an EMBL/GenBank/DDBJ whole genome shotgun (WGS) entry which is preliminary data.</text>
</comment>
<sequence>MIDVNVKKDKKKFLSQLEYLVENFLDNKYEHVISISHNDADGFSSSALIQNLLFKLQIPFEYHIFNLAQSWKNYLKEFFPKLGNKKKAFIFTDIGSNVSEIIQIIKDRKEDFFILDHHEIDKNIEDLEIPDNLFLLNPTIYGFDGLSDI</sequence>
<evidence type="ECO:0008006" key="2">
    <source>
        <dbReference type="Google" id="ProtNLM"/>
    </source>
</evidence>
<dbReference type="AlphaFoldDB" id="X1HRC7"/>
<feature type="non-terminal residue" evidence="1">
    <location>
        <position position="149"/>
    </location>
</feature>
<gene>
    <name evidence="1" type="ORF">S03H2_39174</name>
</gene>
<organism evidence="1">
    <name type="scientific">marine sediment metagenome</name>
    <dbReference type="NCBI Taxonomy" id="412755"/>
    <lineage>
        <taxon>unclassified sequences</taxon>
        <taxon>metagenomes</taxon>
        <taxon>ecological metagenomes</taxon>
    </lineage>
</organism>
<dbReference type="EMBL" id="BARU01024198">
    <property type="protein sequence ID" value="GAH47843.1"/>
    <property type="molecule type" value="Genomic_DNA"/>
</dbReference>
<accession>X1HRC7</accession>
<dbReference type="SUPFAM" id="SSF64182">
    <property type="entry name" value="DHH phosphoesterases"/>
    <property type="match status" value="1"/>
</dbReference>